<accession>G8D467</accession>
<reference evidence="1" key="1">
    <citation type="journal article" date="2011" name="ACS Chem. Biol.">
        <title>Meta-omic Characterization of the Marine Invertebrate Microbial Consortium That Produces the Chemotherapeutic Natural Product ET-743.</title>
        <authorList>
            <person name="Rath C.M."/>
            <person name="Janto B."/>
            <person name="Earl J."/>
            <person name="Ahmed A."/>
            <person name="Hu F.Z."/>
            <person name="Hiller L."/>
            <person name="Dahlgren M."/>
            <person name="Kreft R."/>
            <person name="Yu F."/>
            <person name="Wolff J.J."/>
            <person name="Kweon H.K."/>
            <person name="Christiansen M.A."/>
            <person name="Hakansson K."/>
            <person name="Williams R.M."/>
            <person name="Ehrlich G.D."/>
            <person name="Sherman D.H."/>
        </authorList>
    </citation>
    <scope>NUCLEOTIDE SEQUENCE</scope>
</reference>
<organism evidence="1">
    <name type="scientific">Candidatus Endecteinascidia fromenterensis</name>
    <dbReference type="NCBI Taxonomy" id="266021"/>
    <lineage>
        <taxon>Bacteria</taxon>
        <taxon>Pseudomonadati</taxon>
        <taxon>Pseudomonadota</taxon>
        <taxon>Gammaproteobacteria</taxon>
        <taxon>Thiotrichales</taxon>
        <taxon>Candidatus Endecteinascidia</taxon>
    </lineage>
</organism>
<dbReference type="AlphaFoldDB" id="G8D467"/>
<protein>
    <submittedName>
        <fullName evidence="1">Probable polysaccharide biosynthesis protein</fullName>
    </submittedName>
</protein>
<name>G8D467_9GAMM</name>
<evidence type="ECO:0000313" key="1">
    <source>
        <dbReference type="EMBL" id="ADQ20047.1"/>
    </source>
</evidence>
<gene>
    <name evidence="1" type="primary">etrB</name>
    <name evidence="1" type="ORF">ETU_000029</name>
</gene>
<sequence length="92" mass="11284">MKNSKKNSIQYIFENYEKQIYLKNKIDPFFPKGVKKNIIIIQYNNKNLILFISNLFWIKKIEYLKRDILYKLRATSYFKEINSIICRIQKII</sequence>
<dbReference type="EMBL" id="HQ542106">
    <property type="protein sequence ID" value="ADQ20047.1"/>
    <property type="molecule type" value="Genomic_DNA"/>
</dbReference>
<proteinExistence type="predicted"/>